<name>A0A0F9XIS0_9ZZZZ</name>
<feature type="coiled-coil region" evidence="5">
    <location>
        <begin position="864"/>
        <end position="902"/>
    </location>
</feature>
<evidence type="ECO:0000256" key="2">
    <source>
        <dbReference type="ARBA" id="ARBA00022692"/>
    </source>
</evidence>
<evidence type="ECO:0000256" key="6">
    <source>
        <dbReference type="SAM" id="Phobius"/>
    </source>
</evidence>
<dbReference type="AlphaFoldDB" id="A0A0F9XIS0"/>
<feature type="transmembrane region" description="Helical" evidence="6">
    <location>
        <begin position="225"/>
        <end position="245"/>
    </location>
</feature>
<evidence type="ECO:0000256" key="3">
    <source>
        <dbReference type="ARBA" id="ARBA00022989"/>
    </source>
</evidence>
<dbReference type="EMBL" id="LAZR01000100">
    <property type="protein sequence ID" value="KKN91843.1"/>
    <property type="molecule type" value="Genomic_DNA"/>
</dbReference>
<feature type="transmembrane region" description="Helical" evidence="6">
    <location>
        <begin position="7"/>
        <end position="35"/>
    </location>
</feature>
<dbReference type="Pfam" id="PF03699">
    <property type="entry name" value="UPF0182"/>
    <property type="match status" value="1"/>
</dbReference>
<feature type="transmembrane region" description="Helical" evidence="6">
    <location>
        <begin position="102"/>
        <end position="122"/>
    </location>
</feature>
<dbReference type="GO" id="GO:0016020">
    <property type="term" value="C:membrane"/>
    <property type="evidence" value="ECO:0007669"/>
    <property type="project" value="InterPro"/>
</dbReference>
<keyword evidence="4 6" id="KW-0472">Membrane</keyword>
<feature type="transmembrane region" description="Helical" evidence="6">
    <location>
        <begin position="154"/>
        <end position="179"/>
    </location>
</feature>
<dbReference type="PANTHER" id="PTHR39344:SF1">
    <property type="entry name" value="UPF0182 PROTEIN SLL1060"/>
    <property type="match status" value="1"/>
</dbReference>
<evidence type="ECO:0000256" key="1">
    <source>
        <dbReference type="ARBA" id="ARBA00022475"/>
    </source>
</evidence>
<dbReference type="HAMAP" id="MF_01600">
    <property type="entry name" value="UPF0182"/>
    <property type="match status" value="1"/>
</dbReference>
<organism evidence="7">
    <name type="scientific">marine sediment metagenome</name>
    <dbReference type="NCBI Taxonomy" id="412755"/>
    <lineage>
        <taxon>unclassified sequences</taxon>
        <taxon>metagenomes</taxon>
        <taxon>ecological metagenomes</taxon>
    </lineage>
</organism>
<protein>
    <submittedName>
        <fullName evidence="7">Uncharacterized protein</fullName>
    </submittedName>
</protein>
<keyword evidence="5" id="KW-0175">Coiled coil</keyword>
<feature type="transmembrane region" description="Helical" evidence="6">
    <location>
        <begin position="298"/>
        <end position="317"/>
    </location>
</feature>
<evidence type="ECO:0000256" key="4">
    <source>
        <dbReference type="ARBA" id="ARBA00023136"/>
    </source>
</evidence>
<feature type="transmembrane region" description="Helical" evidence="6">
    <location>
        <begin position="47"/>
        <end position="70"/>
    </location>
</feature>
<sequence>MSQKHFLLFVAIILLLFIVPSITGIVGLISDWFWFQEIGFENIFTTILGTKIILGVIIGLLTFSFIYINFRLATHFTKGKPILIKLDEKGGEIDIGKHINKFGLVISAVLGFFTGLAGGSSWDTVLKYFNKTSFGILDPVFQRDISFYFFDLPFWQWISGVLFWIIFVSLIGAGLIYFFRGSLSLPRAYLNFAKQNLGGRANPEPLRYSNEGKLMRVGIAKPAKIHLSVLIFFLVLVAAATTYFIKIPSLLYSTTGPFTGASYTDLHATLPVLKILTFVLLLGALFVIINIFRSEKRFLFMTVGLYLGVSVIGGWLYPALLQKFIVAPNELVKESPYIINNIAATQKAFGLDRIEKRDLGGETTLTMADIQNNQSTIKNIRLWDREPLLDTFGQIQEIRTYYDFISIDNDRYQIDGEYRQIMLSPRELNTENLPHRTFINTRLTFTHGFGIALGPVNEATKEGLPVLFIKDLPPVSTKESLQVTRPEIYFGELSSDYVFVKTKAKEFDYPSGEENVFTTYTGKGGVVVDGLVKKALFAARFNSLKILLSNDITPESRILYYRNIQERVRKVLPFLRFDSDPYLVVTDSGRLKWIYDAYTTSNRYPYAQLIEGFLPWDKGLNYIRNSLKVVIDAYDGEMQFYVADPADPLIRTYAKIFKGSFLSLEEMPEDLRRHLRYPEDIFAYQTALYTVYHMAEPQIFYNKEDQWQIPVIAEGRGDPMMRHIIMKLPGETKEEFILMIPFTPRGKDNLSAWMVARSDGENYGKLVVYRFPKQKLVFGPKQIINRINQDAEISRQISLWDQRGSEVILGNLLVIPIEESLLYVRPLYLRAEGGKIPELKRVIVAYENRIAMEKTLEESLWQIFEGAEEKVPEKEIKKEKTKEELIAEAKRIFDRALQAQKEGNWALYGQEIEALGRILSKLQQ</sequence>
<dbReference type="GO" id="GO:0005576">
    <property type="term" value="C:extracellular region"/>
    <property type="evidence" value="ECO:0007669"/>
    <property type="project" value="TreeGrafter"/>
</dbReference>
<reference evidence="7" key="1">
    <citation type="journal article" date="2015" name="Nature">
        <title>Complex archaea that bridge the gap between prokaryotes and eukaryotes.</title>
        <authorList>
            <person name="Spang A."/>
            <person name="Saw J.H."/>
            <person name="Jorgensen S.L."/>
            <person name="Zaremba-Niedzwiedzka K."/>
            <person name="Martijn J."/>
            <person name="Lind A.E."/>
            <person name="van Eijk R."/>
            <person name="Schleper C."/>
            <person name="Guy L."/>
            <person name="Ettema T.J."/>
        </authorList>
    </citation>
    <scope>NUCLEOTIDE SEQUENCE</scope>
</reference>
<dbReference type="InterPro" id="IPR005372">
    <property type="entry name" value="UPF0182"/>
</dbReference>
<gene>
    <name evidence="7" type="ORF">LCGC14_0215190</name>
</gene>
<keyword evidence="2 6" id="KW-0812">Transmembrane</keyword>
<evidence type="ECO:0000313" key="7">
    <source>
        <dbReference type="EMBL" id="KKN91843.1"/>
    </source>
</evidence>
<evidence type="ECO:0000256" key="5">
    <source>
        <dbReference type="SAM" id="Coils"/>
    </source>
</evidence>
<keyword evidence="3 6" id="KW-1133">Transmembrane helix</keyword>
<proteinExistence type="inferred from homology"/>
<keyword evidence="1" id="KW-1003">Cell membrane</keyword>
<accession>A0A0F9XIS0</accession>
<dbReference type="PANTHER" id="PTHR39344">
    <property type="entry name" value="UPF0182 PROTEIN SLL1060"/>
    <property type="match status" value="1"/>
</dbReference>
<feature type="transmembrane region" description="Helical" evidence="6">
    <location>
        <begin position="272"/>
        <end position="291"/>
    </location>
</feature>
<comment type="caution">
    <text evidence="7">The sequence shown here is derived from an EMBL/GenBank/DDBJ whole genome shotgun (WGS) entry which is preliminary data.</text>
</comment>